<keyword evidence="2" id="KW-1185">Reference proteome</keyword>
<organism evidence="1 2">
    <name type="scientific">Streptomyces morookaense</name>
    <name type="common">Streptoverticillium morookaense</name>
    <dbReference type="NCBI Taxonomy" id="1970"/>
    <lineage>
        <taxon>Bacteria</taxon>
        <taxon>Bacillati</taxon>
        <taxon>Actinomycetota</taxon>
        <taxon>Actinomycetes</taxon>
        <taxon>Kitasatosporales</taxon>
        <taxon>Streptomycetaceae</taxon>
        <taxon>Streptomyces</taxon>
    </lineage>
</organism>
<dbReference type="InterPro" id="IPR050770">
    <property type="entry name" value="Intradiol_RC_Dioxygenase"/>
</dbReference>
<dbReference type="AlphaFoldDB" id="A0A7Y7E514"/>
<dbReference type="EMBL" id="JABBXF010000002">
    <property type="protein sequence ID" value="NVK76338.1"/>
    <property type="molecule type" value="Genomic_DNA"/>
</dbReference>
<keyword evidence="1" id="KW-0121">Carboxypeptidase</keyword>
<dbReference type="PANTHER" id="PTHR33711:SF9">
    <property type="entry name" value="PROTOCATECHUATE 3,4-DIOXYGENASE ALPHA CHAIN"/>
    <property type="match status" value="1"/>
</dbReference>
<dbReference type="SUPFAM" id="SSF49482">
    <property type="entry name" value="Aromatic compound dioxygenase"/>
    <property type="match status" value="1"/>
</dbReference>
<dbReference type="Gene3D" id="2.60.130.10">
    <property type="entry name" value="Aromatic compound dioxygenase"/>
    <property type="match status" value="1"/>
</dbReference>
<evidence type="ECO:0000313" key="1">
    <source>
        <dbReference type="EMBL" id="NVK76338.1"/>
    </source>
</evidence>
<evidence type="ECO:0000313" key="2">
    <source>
        <dbReference type="Proteomes" id="UP000587462"/>
    </source>
</evidence>
<dbReference type="PANTHER" id="PTHR33711">
    <property type="entry name" value="DIOXYGENASE, PUTATIVE (AFU_ORTHOLOGUE AFUA_2G02910)-RELATED"/>
    <property type="match status" value="1"/>
</dbReference>
<comment type="caution">
    <text evidence="1">The sequence shown here is derived from an EMBL/GenBank/DDBJ whole genome shotgun (WGS) entry which is preliminary data.</text>
</comment>
<keyword evidence="1" id="KW-0378">Hydrolase</keyword>
<sequence length="168" mass="18286">MMPATPSQTIGPYFHIGLPPFPGGSDPAPAGHPDTVTVHGYVRDGAGQPVPDALLEFWQGGAGFTGFARVPTDDDGHYTLRTLPPGGAPYVALCVFARGLTHHLFTRVYFTLPENDPLLRTVPRERRGTLLAKPDGAGYRFDVHLRGEAETVFLEPRAPKGRRGYPQR</sequence>
<proteinExistence type="predicted"/>
<accession>A0A7Y7E514</accession>
<name>A0A7Y7E514_STRMO</name>
<dbReference type="GO" id="GO:0016702">
    <property type="term" value="F:oxidoreductase activity, acting on single donors with incorporation of molecular oxygen, incorporation of two atoms of oxygen"/>
    <property type="evidence" value="ECO:0007669"/>
    <property type="project" value="InterPro"/>
</dbReference>
<gene>
    <name evidence="1" type="ORF">HG542_01530</name>
</gene>
<dbReference type="GO" id="GO:0005506">
    <property type="term" value="F:iron ion binding"/>
    <property type="evidence" value="ECO:0007669"/>
    <property type="project" value="InterPro"/>
</dbReference>
<keyword evidence="1" id="KW-0645">Protease</keyword>
<protein>
    <submittedName>
        <fullName evidence="1">Carboxypeptidase regulatory-like domain-containing protein</fullName>
    </submittedName>
</protein>
<dbReference type="InterPro" id="IPR015889">
    <property type="entry name" value="Intradiol_dOase_core"/>
</dbReference>
<dbReference type="Proteomes" id="UP000587462">
    <property type="component" value="Unassembled WGS sequence"/>
</dbReference>
<reference evidence="1 2" key="1">
    <citation type="submission" date="2020-04" db="EMBL/GenBank/DDBJ databases">
        <title>Draft Genome Sequence of Streptomyces morookaense DSM 40503, an 8-azaguanine-producing strain.</title>
        <authorList>
            <person name="Qi J."/>
            <person name="Gao J.-M."/>
        </authorList>
    </citation>
    <scope>NUCLEOTIDE SEQUENCE [LARGE SCALE GENOMIC DNA]</scope>
    <source>
        <strain evidence="1 2">DSM 40503</strain>
    </source>
</reference>
<dbReference type="GO" id="GO:0004180">
    <property type="term" value="F:carboxypeptidase activity"/>
    <property type="evidence" value="ECO:0007669"/>
    <property type="project" value="UniProtKB-KW"/>
</dbReference>